<accession>A0ABP9I3K1</accession>
<feature type="transmembrane region" description="Helical" evidence="9">
    <location>
        <begin position="274"/>
        <end position="293"/>
    </location>
</feature>
<dbReference type="PANTHER" id="PTHR33908">
    <property type="entry name" value="MANNOSYLTRANSFERASE YKCB-RELATED"/>
    <property type="match status" value="1"/>
</dbReference>
<evidence type="ECO:0000256" key="9">
    <source>
        <dbReference type="SAM" id="Phobius"/>
    </source>
</evidence>
<sequence>MVQDRQVGRVRRNKPADRAKQANDPDAPTSPEALPPLAVLPLATTTLTLTALLTALAPRYGFHRDELYFLAAGHHPAWGYDDQPPLTPLLARFSTAVFGETPAGLRVVATLAAVVIVVLATLIARELGAGGKAQTLAAVCTASSGLVLAVGHMVSTATFDLLMWLLVTWIALRLLRTRDPRCWPALGLAVGVAGQNKDLIVLLVAALLVGILTVGPRDVLRGWRPWLGALIALAIVLPNVVWQARHGWPQLTVARGISEADGTLNRTMFVPQQILFLSPLLVPVWVLGFRRLLRDPAVRWARAVAVAYAVTCAAMLAIGGKAYYALALLIVVMAAGCEPLLAWMGGHWRTRRARLVLTIGVLSATVNAVLALPLLPPRHLGIPNAVDQEQGEQVGWPALVRTVADGWAQIPADQRANAVLYAVNYGEAGALAHYGPDYGLPYPYSGHVAFYGWARPPDSATGPILLVVKESKVDRQRPYFTGCRQVGRVDNGHGVDNEEQHAVVLLCAGTAEPWSQLWPHLRKYY</sequence>
<feature type="compositionally biased region" description="Basic and acidic residues" evidence="8">
    <location>
        <begin position="14"/>
        <end position="23"/>
    </location>
</feature>
<comment type="subcellular location">
    <subcellularLocation>
        <location evidence="1">Cell membrane</location>
        <topology evidence="1">Multi-pass membrane protein</topology>
    </subcellularLocation>
</comment>
<keyword evidence="6 9" id="KW-1133">Transmembrane helix</keyword>
<evidence type="ECO:0000256" key="3">
    <source>
        <dbReference type="ARBA" id="ARBA00022676"/>
    </source>
</evidence>
<dbReference type="InterPro" id="IPR038731">
    <property type="entry name" value="RgtA/B/C-like"/>
</dbReference>
<keyword evidence="12" id="KW-1185">Reference proteome</keyword>
<dbReference type="Proteomes" id="UP001500466">
    <property type="component" value="Unassembled WGS sequence"/>
</dbReference>
<feature type="transmembrane region" description="Helical" evidence="9">
    <location>
        <begin position="103"/>
        <end position="124"/>
    </location>
</feature>
<proteinExistence type="predicted"/>
<feature type="transmembrane region" description="Helical" evidence="9">
    <location>
        <begin position="324"/>
        <end position="343"/>
    </location>
</feature>
<name>A0ABP9I3K1_9ACTN</name>
<feature type="transmembrane region" description="Helical" evidence="9">
    <location>
        <begin position="226"/>
        <end position="244"/>
    </location>
</feature>
<keyword evidence="2" id="KW-1003">Cell membrane</keyword>
<protein>
    <submittedName>
        <fullName evidence="11">Glycosyltransferase family 39 protein</fullName>
    </submittedName>
</protein>
<organism evidence="11 12">
    <name type="scientific">Yinghuangia aomiensis</name>
    <dbReference type="NCBI Taxonomy" id="676205"/>
    <lineage>
        <taxon>Bacteria</taxon>
        <taxon>Bacillati</taxon>
        <taxon>Actinomycetota</taxon>
        <taxon>Actinomycetes</taxon>
        <taxon>Kitasatosporales</taxon>
        <taxon>Streptomycetaceae</taxon>
        <taxon>Yinghuangia</taxon>
    </lineage>
</organism>
<reference evidence="12" key="1">
    <citation type="journal article" date="2019" name="Int. J. Syst. Evol. Microbiol.">
        <title>The Global Catalogue of Microorganisms (GCM) 10K type strain sequencing project: providing services to taxonomists for standard genome sequencing and annotation.</title>
        <authorList>
            <consortium name="The Broad Institute Genomics Platform"/>
            <consortium name="The Broad Institute Genome Sequencing Center for Infectious Disease"/>
            <person name="Wu L."/>
            <person name="Ma J."/>
        </authorList>
    </citation>
    <scope>NUCLEOTIDE SEQUENCE [LARGE SCALE GENOMIC DNA]</scope>
    <source>
        <strain evidence="12">JCM 17986</strain>
    </source>
</reference>
<keyword evidence="7 9" id="KW-0472">Membrane</keyword>
<keyword evidence="3" id="KW-0328">Glycosyltransferase</keyword>
<comment type="caution">
    <text evidence="11">The sequence shown here is derived from an EMBL/GenBank/DDBJ whole genome shotgun (WGS) entry which is preliminary data.</text>
</comment>
<evidence type="ECO:0000256" key="2">
    <source>
        <dbReference type="ARBA" id="ARBA00022475"/>
    </source>
</evidence>
<keyword evidence="5 9" id="KW-0812">Transmembrane</keyword>
<keyword evidence="4" id="KW-0808">Transferase</keyword>
<evidence type="ECO:0000313" key="12">
    <source>
        <dbReference type="Proteomes" id="UP001500466"/>
    </source>
</evidence>
<feature type="transmembrane region" description="Helical" evidence="9">
    <location>
        <begin position="355"/>
        <end position="375"/>
    </location>
</feature>
<feature type="domain" description="Glycosyltransferase RgtA/B/C/D-like" evidence="10">
    <location>
        <begin position="82"/>
        <end position="242"/>
    </location>
</feature>
<evidence type="ECO:0000256" key="4">
    <source>
        <dbReference type="ARBA" id="ARBA00022679"/>
    </source>
</evidence>
<dbReference type="PANTHER" id="PTHR33908:SF11">
    <property type="entry name" value="MEMBRANE PROTEIN"/>
    <property type="match status" value="1"/>
</dbReference>
<evidence type="ECO:0000256" key="6">
    <source>
        <dbReference type="ARBA" id="ARBA00022989"/>
    </source>
</evidence>
<feature type="region of interest" description="Disordered" evidence="8">
    <location>
        <begin position="1"/>
        <end position="35"/>
    </location>
</feature>
<gene>
    <name evidence="11" type="ORF">GCM10023205_66120</name>
</gene>
<evidence type="ECO:0000259" key="10">
    <source>
        <dbReference type="Pfam" id="PF13231"/>
    </source>
</evidence>
<dbReference type="InterPro" id="IPR050297">
    <property type="entry name" value="LipidA_mod_glycosyltrf_83"/>
</dbReference>
<evidence type="ECO:0000256" key="8">
    <source>
        <dbReference type="SAM" id="MobiDB-lite"/>
    </source>
</evidence>
<dbReference type="Pfam" id="PF13231">
    <property type="entry name" value="PMT_2"/>
    <property type="match status" value="1"/>
</dbReference>
<evidence type="ECO:0000313" key="11">
    <source>
        <dbReference type="EMBL" id="GAA4986322.1"/>
    </source>
</evidence>
<feature type="transmembrane region" description="Helical" evidence="9">
    <location>
        <begin position="300"/>
        <end position="318"/>
    </location>
</feature>
<feature type="transmembrane region" description="Helical" evidence="9">
    <location>
        <begin position="38"/>
        <end position="57"/>
    </location>
</feature>
<evidence type="ECO:0000256" key="1">
    <source>
        <dbReference type="ARBA" id="ARBA00004651"/>
    </source>
</evidence>
<evidence type="ECO:0000256" key="7">
    <source>
        <dbReference type="ARBA" id="ARBA00023136"/>
    </source>
</evidence>
<evidence type="ECO:0000256" key="5">
    <source>
        <dbReference type="ARBA" id="ARBA00022692"/>
    </source>
</evidence>
<dbReference type="EMBL" id="BAABHS010000031">
    <property type="protein sequence ID" value="GAA4986322.1"/>
    <property type="molecule type" value="Genomic_DNA"/>
</dbReference>
<feature type="transmembrane region" description="Helical" evidence="9">
    <location>
        <begin position="198"/>
        <end position="214"/>
    </location>
</feature>